<proteinExistence type="predicted"/>
<accession>A0A1B7JSW9</accession>
<dbReference type="RefSeq" id="WP_068438776.1">
    <property type="nucleotide sequence ID" value="NZ_LXEW01000034.1"/>
</dbReference>
<evidence type="ECO:0000313" key="3">
    <source>
        <dbReference type="Proteomes" id="UP000078224"/>
    </source>
</evidence>
<name>A0A1B7JSW9_9GAMM</name>
<evidence type="ECO:0000313" key="2">
    <source>
        <dbReference type="EMBL" id="OAT51006.1"/>
    </source>
</evidence>
<comment type="caution">
    <text evidence="2">The sequence shown here is derived from an EMBL/GenBank/DDBJ whole genome shotgun (WGS) entry which is preliminary data.</text>
</comment>
<keyword evidence="1" id="KW-0732">Signal</keyword>
<feature type="signal peptide" evidence="1">
    <location>
        <begin position="1"/>
        <end position="25"/>
    </location>
</feature>
<dbReference type="OrthoDB" id="8890083at2"/>
<dbReference type="PATRIC" id="fig|1354272.4.peg.2384"/>
<evidence type="ECO:0000256" key="1">
    <source>
        <dbReference type="SAM" id="SignalP"/>
    </source>
</evidence>
<keyword evidence="3" id="KW-1185">Reference proteome</keyword>
<gene>
    <name evidence="2" type="ORF">M998_2345</name>
</gene>
<protein>
    <recommendedName>
        <fullName evidence="4">Lipoprotein</fullName>
    </recommendedName>
</protein>
<dbReference type="Proteomes" id="UP000078224">
    <property type="component" value="Unassembled WGS sequence"/>
</dbReference>
<reference evidence="2 3" key="1">
    <citation type="submission" date="2016-04" db="EMBL/GenBank/DDBJ databases">
        <title>ATOL: Assembling a taxonomically balanced genome-scale reconstruction of the evolutionary history of the Enterobacteriaceae.</title>
        <authorList>
            <person name="Plunkett G.III."/>
            <person name="Neeno-Eckwall E.C."/>
            <person name="Glasner J.D."/>
            <person name="Perna N.T."/>
        </authorList>
    </citation>
    <scope>NUCLEOTIDE SEQUENCE [LARGE SCALE GENOMIC DNA]</scope>
    <source>
        <strain evidence="2 3">ATCC 35613</strain>
    </source>
</reference>
<evidence type="ECO:0008006" key="4">
    <source>
        <dbReference type="Google" id="ProtNLM"/>
    </source>
</evidence>
<dbReference type="AlphaFoldDB" id="A0A1B7JSW9"/>
<organism evidence="2 3">
    <name type="scientific">Providencia heimbachae ATCC 35613</name>
    <dbReference type="NCBI Taxonomy" id="1354272"/>
    <lineage>
        <taxon>Bacteria</taxon>
        <taxon>Pseudomonadati</taxon>
        <taxon>Pseudomonadota</taxon>
        <taxon>Gammaproteobacteria</taxon>
        <taxon>Enterobacterales</taxon>
        <taxon>Morganellaceae</taxon>
        <taxon>Providencia</taxon>
    </lineage>
</organism>
<dbReference type="EMBL" id="LXEW01000034">
    <property type="protein sequence ID" value="OAT51006.1"/>
    <property type="molecule type" value="Genomic_DNA"/>
</dbReference>
<sequence>MKFPYPKLVLASLFSVVFLSGCAQSEVFSPPVNGESMYFTATIPDELEAQPLSAMYRSEICRKERRNSSMESYTVPGFHSESYPLSIRQLNQVEVNIPKEGGGKCDWKLSNITFEVKLKDPSKIDALISKNFGAEATFVIDNNAPQVFDGGFEKKSGDINETLILFPLISERFIGGHVKQFWLIAKYETLTYKLKNTRNINVIVDYKSDMKSYWVGAKKKGEDSFLKYPNGNIILNSEIEPEYKKLMQILEAQSTER</sequence>
<feature type="chain" id="PRO_5008595617" description="Lipoprotein" evidence="1">
    <location>
        <begin position="26"/>
        <end position="257"/>
    </location>
</feature>
<dbReference type="PROSITE" id="PS51257">
    <property type="entry name" value="PROKAR_LIPOPROTEIN"/>
    <property type="match status" value="1"/>
</dbReference>